<comment type="caution">
    <text evidence="2">The sequence shown here is derived from an EMBL/GenBank/DDBJ whole genome shotgun (WGS) entry which is preliminary data.</text>
</comment>
<reference evidence="2 3" key="1">
    <citation type="submission" date="2022-11" db="EMBL/GenBank/DDBJ databases">
        <title>Minimal conservation of predation-associated metabolite biosynthetic gene clusters underscores biosynthetic potential of Myxococcota including descriptions for ten novel species: Archangium lansinium sp. nov., Myxococcus landrumus sp. nov., Nannocystis bai.</title>
        <authorList>
            <person name="Ahearne A."/>
            <person name="Stevens C."/>
            <person name="Dowd S."/>
        </authorList>
    </citation>
    <scope>NUCLEOTIDE SEQUENCE [LARGE SCALE GENOMIC DNA]</scope>
    <source>
        <strain evidence="2 3">RJM3</strain>
    </source>
</reference>
<accession>A0ABT5EDF5</accession>
<dbReference type="RefSeq" id="WP_271914386.1">
    <property type="nucleotide sequence ID" value="NZ_JAQNDO010000001.1"/>
</dbReference>
<proteinExistence type="predicted"/>
<evidence type="ECO:0000256" key="1">
    <source>
        <dbReference type="SAM" id="SignalP"/>
    </source>
</evidence>
<evidence type="ECO:0000313" key="3">
    <source>
        <dbReference type="Proteomes" id="UP001221411"/>
    </source>
</evidence>
<evidence type="ECO:0000313" key="2">
    <source>
        <dbReference type="EMBL" id="MDC0739845.1"/>
    </source>
</evidence>
<protein>
    <recommendedName>
        <fullName evidence="4">Secreted protein</fullName>
    </recommendedName>
</protein>
<sequence length="180" mass="19645">MKRLHRLAIAVAVALMLTPGMGASGRKLVVPKEELCEGDSLSSLYETCLRGYQKWFCTGISAEFEVPCQVACVSHLCPDEAACVDDDPVVCAPCDDMAGAAFWYTLDVADMRCDSKTLASLDEPFDPEAFAACYWATVEHLCPALVDTDWDERVRVAFASRSYDLPARPASPTRRALGAK</sequence>
<dbReference type="Proteomes" id="UP001221411">
    <property type="component" value="Unassembled WGS sequence"/>
</dbReference>
<evidence type="ECO:0008006" key="4">
    <source>
        <dbReference type="Google" id="ProtNLM"/>
    </source>
</evidence>
<name>A0ABT5EDF5_9BACT</name>
<gene>
    <name evidence="2" type="ORF">POL67_00720</name>
</gene>
<dbReference type="EMBL" id="JAQNDO010000001">
    <property type="protein sequence ID" value="MDC0739845.1"/>
    <property type="molecule type" value="Genomic_DNA"/>
</dbReference>
<feature type="signal peptide" evidence="1">
    <location>
        <begin position="1"/>
        <end position="22"/>
    </location>
</feature>
<keyword evidence="3" id="KW-1185">Reference proteome</keyword>
<feature type="chain" id="PRO_5045917778" description="Secreted protein" evidence="1">
    <location>
        <begin position="23"/>
        <end position="180"/>
    </location>
</feature>
<organism evidence="2 3">
    <name type="scientific">Polyangium mundeleinium</name>
    <dbReference type="NCBI Taxonomy" id="2995306"/>
    <lineage>
        <taxon>Bacteria</taxon>
        <taxon>Pseudomonadati</taxon>
        <taxon>Myxococcota</taxon>
        <taxon>Polyangia</taxon>
        <taxon>Polyangiales</taxon>
        <taxon>Polyangiaceae</taxon>
        <taxon>Polyangium</taxon>
    </lineage>
</organism>
<keyword evidence="1" id="KW-0732">Signal</keyword>